<gene>
    <name evidence="2" type="ORF">GMARGA_LOCUS13166</name>
</gene>
<organism evidence="2 3">
    <name type="scientific">Gigaspora margarita</name>
    <dbReference type="NCBI Taxonomy" id="4874"/>
    <lineage>
        <taxon>Eukaryota</taxon>
        <taxon>Fungi</taxon>
        <taxon>Fungi incertae sedis</taxon>
        <taxon>Mucoromycota</taxon>
        <taxon>Glomeromycotina</taxon>
        <taxon>Glomeromycetes</taxon>
        <taxon>Diversisporales</taxon>
        <taxon>Gigasporaceae</taxon>
        <taxon>Gigaspora</taxon>
    </lineage>
</organism>
<reference evidence="2 3" key="1">
    <citation type="submission" date="2021-06" db="EMBL/GenBank/DDBJ databases">
        <authorList>
            <person name="Kallberg Y."/>
            <person name="Tangrot J."/>
            <person name="Rosling A."/>
        </authorList>
    </citation>
    <scope>NUCLEOTIDE SEQUENCE [LARGE SCALE GENOMIC DNA]</scope>
    <source>
        <strain evidence="2 3">120-4 pot B 10/14</strain>
    </source>
</reference>
<dbReference type="Proteomes" id="UP000789901">
    <property type="component" value="Unassembled WGS sequence"/>
</dbReference>
<keyword evidence="3" id="KW-1185">Reference proteome</keyword>
<feature type="region of interest" description="Disordered" evidence="1">
    <location>
        <begin position="89"/>
        <end position="149"/>
    </location>
</feature>
<evidence type="ECO:0000313" key="2">
    <source>
        <dbReference type="EMBL" id="CAG8716443.1"/>
    </source>
</evidence>
<sequence length="522" mass="59384">MSLANFQNFALNILKETKHDAVQNTEVTELPPCKIYNKKILTVNFESFTILPCGHSSGTSAIADMLGNNLGLNSPMNVLSLLPLLNETTQKKRSREDSNKSPTSISSKKAKKTKKPVDRDQSPTLLTTADPGNEEILQTEPTSESNNDSNIFLNLYNKIVVGKDQLKKTTQVDDDVQNQLPKDISEEALRKRIERAQKVYGLFSSINVDVNIVSLVYLAVKENLQIEENQLKSIVKDVTKSAMKKCERNSSRYKIFQKIPHQAKRSLEYLFSLQELDSISIDAWRCSFLSLQWLLKLLPSYWPYRDSNFTNITLINFSIAFEGVHTLCNIKSSINPLSDDEIQYNLRKLKTDLFNSKSSHATYLLSNLEGVKTSDLSWDDPLASQVVDANSKYVKEMPDHALKSFMEPEDNMRVSAPGFIREKCDEFVLKFADDSEEILPVKLTHNESWKESDEVLNRVTTGILDLFAERQSVSSADRKGKSRMGKQPDIMFIVNYKERIHELAFAECSRLVCTKEKEKQIK</sequence>
<accession>A0ABN7V178</accession>
<evidence type="ECO:0000256" key="1">
    <source>
        <dbReference type="SAM" id="MobiDB-lite"/>
    </source>
</evidence>
<comment type="caution">
    <text evidence="2">The sequence shown here is derived from an EMBL/GenBank/DDBJ whole genome shotgun (WGS) entry which is preliminary data.</text>
</comment>
<protein>
    <submittedName>
        <fullName evidence="2">8791_t:CDS:1</fullName>
    </submittedName>
</protein>
<proteinExistence type="predicted"/>
<dbReference type="EMBL" id="CAJVQB010008265">
    <property type="protein sequence ID" value="CAG8716443.1"/>
    <property type="molecule type" value="Genomic_DNA"/>
</dbReference>
<name>A0ABN7V178_GIGMA</name>
<evidence type="ECO:0000313" key="3">
    <source>
        <dbReference type="Proteomes" id="UP000789901"/>
    </source>
</evidence>
<feature type="compositionally biased region" description="Polar residues" evidence="1">
    <location>
        <begin position="139"/>
        <end position="149"/>
    </location>
</feature>